<dbReference type="Proteomes" id="UP001199106">
    <property type="component" value="Unassembled WGS sequence"/>
</dbReference>
<reference evidence="2" key="1">
    <citation type="submission" date="2021-07" db="EMBL/GenBank/DDBJ databases">
        <title>Genome Resource of American Ginseng Black Spot Pathogen Alternaria panax.</title>
        <authorList>
            <person name="Qiu C."/>
            <person name="Wang W."/>
            <person name="Liu Z."/>
        </authorList>
    </citation>
    <scope>NUCLEOTIDE SEQUENCE</scope>
    <source>
        <strain evidence="2">BNCC115425</strain>
    </source>
</reference>
<evidence type="ECO:0000313" key="3">
    <source>
        <dbReference type="Proteomes" id="UP001199106"/>
    </source>
</evidence>
<feature type="region of interest" description="Disordered" evidence="1">
    <location>
        <begin position="48"/>
        <end position="72"/>
    </location>
</feature>
<sequence length="452" mass="48907">MSTSYSGTVVGVDVDLQHDFLCPVGPSRSPTPIAPVWFTPQMDELERQASISKSPPESNQVPGAAPPPHSITSSALTSLLPIAAASGIVRPNYDTPKISFFSPSGNLIQPEGSSTPGTTSASDFSGSPTITTSYYDNRTTPATYSVFPTTACLPPPRPCLRPMTTPPTSSAPLPAHLRFHHNYKHPEQSQIDSTIGSTEFSIVPAPSIRGCDGIVRTESFAPYSKLRYSYEKDKSRPQYKRRKSARSFAEDLKYEARFQKARLTTAILASCTSSGKGRVLRKRKAASRRAAATAYVSMPWRSTGGDVTGARTQRIHPRQTTDSHNVGALGPLAGHILRICFCQPYDGAGKITYTATTEDICIGKSDHTRSMQIRSKKERSLADTKEVDVDAALPNARLVSGAERKTSKNVRQRTAVRKGKRHSTTGTNQHTRMRSDSAVSVGVALRTATVVG</sequence>
<keyword evidence="3" id="KW-1185">Reference proteome</keyword>
<feature type="region of interest" description="Disordered" evidence="1">
    <location>
        <begin position="402"/>
        <end position="439"/>
    </location>
</feature>
<name>A0AAD4FEI7_9PLEO</name>
<dbReference type="EMBL" id="JAANER010000007">
    <property type="protein sequence ID" value="KAG9187396.1"/>
    <property type="molecule type" value="Genomic_DNA"/>
</dbReference>
<evidence type="ECO:0000313" key="2">
    <source>
        <dbReference type="EMBL" id="KAG9187396.1"/>
    </source>
</evidence>
<feature type="region of interest" description="Disordered" evidence="1">
    <location>
        <begin position="107"/>
        <end position="129"/>
    </location>
</feature>
<organism evidence="2 3">
    <name type="scientific">Alternaria panax</name>
    <dbReference type="NCBI Taxonomy" id="48097"/>
    <lineage>
        <taxon>Eukaryota</taxon>
        <taxon>Fungi</taxon>
        <taxon>Dikarya</taxon>
        <taxon>Ascomycota</taxon>
        <taxon>Pezizomycotina</taxon>
        <taxon>Dothideomycetes</taxon>
        <taxon>Pleosporomycetidae</taxon>
        <taxon>Pleosporales</taxon>
        <taxon>Pleosporineae</taxon>
        <taxon>Pleosporaceae</taxon>
        <taxon>Alternaria</taxon>
        <taxon>Alternaria sect. Panax</taxon>
    </lineage>
</organism>
<comment type="caution">
    <text evidence="2">The sequence shown here is derived from an EMBL/GenBank/DDBJ whole genome shotgun (WGS) entry which is preliminary data.</text>
</comment>
<dbReference type="AlphaFoldDB" id="A0AAD4FEI7"/>
<protein>
    <submittedName>
        <fullName evidence="2">Uncharacterized protein</fullName>
    </submittedName>
</protein>
<feature type="compositionally biased region" description="Polar residues" evidence="1">
    <location>
        <begin position="49"/>
        <end position="61"/>
    </location>
</feature>
<gene>
    <name evidence="2" type="ORF">G6011_05267</name>
</gene>
<evidence type="ECO:0000256" key="1">
    <source>
        <dbReference type="SAM" id="MobiDB-lite"/>
    </source>
</evidence>
<accession>A0AAD4FEI7</accession>
<feature type="compositionally biased region" description="Basic residues" evidence="1">
    <location>
        <begin position="407"/>
        <end position="423"/>
    </location>
</feature>
<proteinExistence type="predicted"/>